<feature type="transmembrane region" description="Helical" evidence="1">
    <location>
        <begin position="329"/>
        <end position="347"/>
    </location>
</feature>
<feature type="domain" description="Aminoglycoside phosphotransferase" evidence="2">
    <location>
        <begin position="114"/>
        <end position="309"/>
    </location>
</feature>
<dbReference type="RefSeq" id="WP_113631133.1">
    <property type="nucleotide sequence ID" value="NZ_QHCV01000075.1"/>
</dbReference>
<accession>A0A364V4N5</accession>
<keyword evidence="1" id="KW-0812">Transmembrane</keyword>
<dbReference type="SUPFAM" id="SSF56112">
    <property type="entry name" value="Protein kinase-like (PK-like)"/>
    <property type="match status" value="1"/>
</dbReference>
<name>A0A364V4N5_9CORY</name>
<keyword evidence="1" id="KW-0472">Membrane</keyword>
<keyword evidence="4" id="KW-1185">Reference proteome</keyword>
<evidence type="ECO:0000313" key="3">
    <source>
        <dbReference type="EMBL" id="RAV31592.1"/>
    </source>
</evidence>
<gene>
    <name evidence="3" type="ORF">DLJ54_07560</name>
</gene>
<evidence type="ECO:0000256" key="1">
    <source>
        <dbReference type="SAM" id="Phobius"/>
    </source>
</evidence>
<keyword evidence="1" id="KW-1133">Transmembrane helix</keyword>
<protein>
    <recommendedName>
        <fullName evidence="2">Aminoglycoside phosphotransferase domain-containing protein</fullName>
    </recommendedName>
</protein>
<evidence type="ECO:0000313" key="4">
    <source>
        <dbReference type="Proteomes" id="UP000251577"/>
    </source>
</evidence>
<organism evidence="3 4">
    <name type="scientific">Corynebacterium heidelbergense</name>
    <dbReference type="NCBI Taxonomy" id="2055947"/>
    <lineage>
        <taxon>Bacteria</taxon>
        <taxon>Bacillati</taxon>
        <taxon>Actinomycetota</taxon>
        <taxon>Actinomycetes</taxon>
        <taxon>Mycobacteriales</taxon>
        <taxon>Corynebacteriaceae</taxon>
        <taxon>Corynebacterium</taxon>
    </lineage>
</organism>
<dbReference type="EMBL" id="QHCV01000075">
    <property type="protein sequence ID" value="RAV31592.1"/>
    <property type="molecule type" value="Genomic_DNA"/>
</dbReference>
<proteinExistence type="predicted"/>
<dbReference type="Proteomes" id="UP000251577">
    <property type="component" value="Unassembled WGS sequence"/>
</dbReference>
<dbReference type="Gene3D" id="3.90.1200.10">
    <property type="match status" value="1"/>
</dbReference>
<dbReference type="Pfam" id="PF01636">
    <property type="entry name" value="APH"/>
    <property type="match status" value="1"/>
</dbReference>
<reference evidence="3 4" key="1">
    <citation type="journal article" date="2018" name="Syst. Appl. Microbiol.">
        <title>Corynebacterium heidelbergense sp. nov., isolated from the preen glands of Egyptian geese (Alopochen aegyptiacus).</title>
        <authorList>
            <person name="Braun M.S."/>
            <person name="Wang E."/>
            <person name="Zimmermann S."/>
            <person name="Wink M."/>
        </authorList>
    </citation>
    <scope>NUCLEOTIDE SEQUENCE [LARGE SCALE GENOMIC DNA]</scope>
    <source>
        <strain evidence="3 4">647</strain>
    </source>
</reference>
<sequence length="421" mass="45802">MEQTVAAAAQLLAVRFGGTPELTHPEELGGNGSSQVVRVRNSPSPFLQDRSIVIKQLPPKDGSPRAAVGAKIGEVSPGASTAAGATKGPAEAKLSDDDAAMIREVVAYQFTNTLGESGRPGPQLLAYDLDQRLLILSDAGDGENFTDILNLRPEKERRLALRKLGRALGHMHAATAGREAAYDTLLRRQCAKHGVDVSEITDRDVEVSELIRTGIELLRSTGMRINPTVVEFARAAAGRSLQSQTSAFTPFDLTPDNLMMTNRVVLLDFEWAGFRDIAFDAACVIAGFPQDTTTDALTDAETDEFLAAWRAEVAGVWPQFKDTPTLLEAIMASLIGWAFFSLTLLYYGRANLQTSGHFSITGEQLQNLTQVHLQDLATTVEAISRFAQRHEDPRFPDVAEFTHKLLDQLADMGAHPQHRAL</sequence>
<comment type="caution">
    <text evidence="3">The sequence shown here is derived from an EMBL/GenBank/DDBJ whole genome shotgun (WGS) entry which is preliminary data.</text>
</comment>
<dbReference type="InterPro" id="IPR011009">
    <property type="entry name" value="Kinase-like_dom_sf"/>
</dbReference>
<dbReference type="InterPro" id="IPR002575">
    <property type="entry name" value="Aminoglycoside_PTrfase"/>
</dbReference>
<evidence type="ECO:0000259" key="2">
    <source>
        <dbReference type="Pfam" id="PF01636"/>
    </source>
</evidence>
<dbReference type="AlphaFoldDB" id="A0A364V4N5"/>